<dbReference type="Pfam" id="PF18451">
    <property type="entry name" value="CdiA_C"/>
    <property type="match status" value="1"/>
</dbReference>
<dbReference type="AlphaFoldDB" id="A0A2T0S3M1"/>
<dbReference type="InterPro" id="IPR040559">
    <property type="entry name" value="CdiA_C"/>
</dbReference>
<proteinExistence type="predicted"/>
<dbReference type="EMBL" id="PVZG01000009">
    <property type="protein sequence ID" value="PRY27992.1"/>
    <property type="molecule type" value="Genomic_DNA"/>
</dbReference>
<dbReference type="Proteomes" id="UP000239209">
    <property type="component" value="Unassembled WGS sequence"/>
</dbReference>
<sequence length="124" mass="13739">MLAGSGYHVRQNPTSAEVAQARLDTGDTGKPTSKPDYLVEGRVFDCYSPTRPTKNVRGIWGEVHDKVVERQQTQRVVVNLADWRGDLSALRRQFADWPIAGLKEVKVITPGGDIVQIPVNRGND</sequence>
<organism evidence="2 3">
    <name type="scientific">Pseudosporangium ferrugineum</name>
    <dbReference type="NCBI Taxonomy" id="439699"/>
    <lineage>
        <taxon>Bacteria</taxon>
        <taxon>Bacillati</taxon>
        <taxon>Actinomycetota</taxon>
        <taxon>Actinomycetes</taxon>
        <taxon>Micromonosporales</taxon>
        <taxon>Micromonosporaceae</taxon>
        <taxon>Pseudosporangium</taxon>
    </lineage>
</organism>
<dbReference type="InterPro" id="IPR033806">
    <property type="entry name" value="CDI_toxin_Bp1026b-like"/>
</dbReference>
<dbReference type="Gene3D" id="3.40.1350.120">
    <property type="match status" value="1"/>
</dbReference>
<name>A0A2T0S3M1_9ACTN</name>
<keyword evidence="3" id="KW-1185">Reference proteome</keyword>
<dbReference type="GO" id="GO:0004549">
    <property type="term" value="F:tRNA-specific ribonuclease activity"/>
    <property type="evidence" value="ECO:0007669"/>
    <property type="project" value="InterPro"/>
</dbReference>
<gene>
    <name evidence="2" type="ORF">CLV70_109148</name>
</gene>
<evidence type="ECO:0000313" key="3">
    <source>
        <dbReference type="Proteomes" id="UP000239209"/>
    </source>
</evidence>
<reference evidence="2 3" key="1">
    <citation type="submission" date="2018-03" db="EMBL/GenBank/DDBJ databases">
        <title>Genomic Encyclopedia of Archaeal and Bacterial Type Strains, Phase II (KMG-II): from individual species to whole genera.</title>
        <authorList>
            <person name="Goeker M."/>
        </authorList>
    </citation>
    <scope>NUCLEOTIDE SEQUENCE [LARGE SCALE GENOMIC DNA]</scope>
    <source>
        <strain evidence="2 3">DSM 45348</strain>
    </source>
</reference>
<protein>
    <recommendedName>
        <fullName evidence="1">tRNA nuclease CdiA C-terminal domain-containing protein</fullName>
    </recommendedName>
</protein>
<feature type="domain" description="tRNA nuclease CdiA C-terminal" evidence="1">
    <location>
        <begin position="34"/>
        <end position="114"/>
    </location>
</feature>
<dbReference type="CDD" id="cd13442">
    <property type="entry name" value="CDI_toxin_Bp1026b-like"/>
    <property type="match status" value="1"/>
</dbReference>
<accession>A0A2T0S3M1</accession>
<evidence type="ECO:0000313" key="2">
    <source>
        <dbReference type="EMBL" id="PRY27992.1"/>
    </source>
</evidence>
<comment type="caution">
    <text evidence="2">The sequence shown here is derived from an EMBL/GenBank/DDBJ whole genome shotgun (WGS) entry which is preliminary data.</text>
</comment>
<evidence type="ECO:0000259" key="1">
    <source>
        <dbReference type="Pfam" id="PF18451"/>
    </source>
</evidence>
<dbReference type="RefSeq" id="WP_245908341.1">
    <property type="nucleotide sequence ID" value="NZ_PVZG01000009.1"/>
</dbReference>